<keyword evidence="1" id="KW-0812">Transmembrane</keyword>
<feature type="transmembrane region" description="Helical" evidence="1">
    <location>
        <begin position="262"/>
        <end position="281"/>
    </location>
</feature>
<evidence type="ECO:0008006" key="4">
    <source>
        <dbReference type="Google" id="ProtNLM"/>
    </source>
</evidence>
<feature type="transmembrane region" description="Helical" evidence="1">
    <location>
        <begin position="20"/>
        <end position="42"/>
    </location>
</feature>
<feature type="transmembrane region" description="Helical" evidence="1">
    <location>
        <begin position="105"/>
        <end position="127"/>
    </location>
</feature>
<dbReference type="EMBL" id="JAMQQD010000005">
    <property type="protein sequence ID" value="MCW7516265.1"/>
    <property type="molecule type" value="Genomic_DNA"/>
</dbReference>
<feature type="transmembrane region" description="Helical" evidence="1">
    <location>
        <begin position="359"/>
        <end position="379"/>
    </location>
</feature>
<proteinExistence type="predicted"/>
<feature type="transmembrane region" description="Helical" evidence="1">
    <location>
        <begin position="191"/>
        <end position="211"/>
    </location>
</feature>
<reference evidence="2" key="1">
    <citation type="submission" date="2022-06" db="EMBL/GenBank/DDBJ databases">
        <title>Leptospira isolates from biofilms formed at urban environments.</title>
        <authorList>
            <person name="Ribeiro P.S."/>
            <person name="Sousa T."/>
            <person name="Carvalho N."/>
            <person name="Aburjaile F."/>
            <person name="Neves F."/>
            <person name="Oliveira D."/>
            <person name="Blanco L."/>
            <person name="Lima J."/>
            <person name="Costa F."/>
            <person name="Brenig B."/>
            <person name="Soares S."/>
            <person name="Ramos R."/>
            <person name="Goes-Neto A."/>
            <person name="Matiuzzi M."/>
            <person name="Azevedo V."/>
            <person name="Ristow P."/>
        </authorList>
    </citation>
    <scope>NUCLEOTIDE SEQUENCE</scope>
    <source>
        <strain evidence="2">VSF7</strain>
    </source>
</reference>
<sequence>MNESMQKQKIDKLLLNRLVYWPSIILLFLVILSLYCKTFIFVHNDSEIGFFDNDAIYQVEHLATLVDPKHQTYVTEDVDYGIELIYFSYLIKFLLLFLPEVNLNIFCYYFLFLVHLFFNLAICVLILKIFNRYKVNLRIAFIFFILLYSSVLFFSYSIFIKPDPNTVLFFTLLGAYSFAFNNSRLAKYRNYLSVFFLAIGSLVKWWSVFLLPWISFYGKDFRLTTRRFVRESIYFLISGVTVYFILLALVKLNPAILNQKNSSKYLLVFSVVTVLIFYLGLKVSEKISDKTEFLKKSFEFSLLFVCYLFVFGFIFFQSKTFLNSFGYYTAYLGPKHVTQSDTYGLPIILNFKAWIIDSFFSGYFSPFLVCSLILSFVYYKRSDQKLDIFLKLIIGYILLINLFLFLFVTKKNHATQAMLIPLIWLVLFVLFHREKGKSISIYQIWFYIFLFFQILIQFFPNILPYRSTTGSIISYFQNRTNYNIYISDFHQKLNSRLSTDNKPYVCEYGIPMEKTKSFWVNRESLSESALKEIVPADKYLLSVKGELCFNNLQNSRFFNQVAEFEISLPGRSGIDRVSQVVILKRNYFIAN</sequence>
<keyword evidence="1" id="KW-1133">Transmembrane helix</keyword>
<feature type="transmembrane region" description="Helical" evidence="1">
    <location>
        <begin position="388"/>
        <end position="408"/>
    </location>
</feature>
<protein>
    <recommendedName>
        <fullName evidence="4">Glycosyltransferase RgtA/B/C/D-like domain-containing protein</fullName>
    </recommendedName>
</protein>
<evidence type="ECO:0000313" key="2">
    <source>
        <dbReference type="EMBL" id="MCW7516265.1"/>
    </source>
</evidence>
<dbReference type="AlphaFoldDB" id="A0AAW5VDC9"/>
<name>A0AAW5VDC9_9LEPT</name>
<accession>A0AAW5VDC9</accession>
<dbReference type="Proteomes" id="UP001209694">
    <property type="component" value="Unassembled WGS sequence"/>
</dbReference>
<gene>
    <name evidence="2" type="ORF">ND810_13950</name>
</gene>
<feature type="transmembrane region" description="Helical" evidence="1">
    <location>
        <begin position="232"/>
        <end position="250"/>
    </location>
</feature>
<evidence type="ECO:0000256" key="1">
    <source>
        <dbReference type="SAM" id="Phobius"/>
    </source>
</evidence>
<feature type="transmembrane region" description="Helical" evidence="1">
    <location>
        <begin position="414"/>
        <end position="432"/>
    </location>
</feature>
<feature type="transmembrane region" description="Helical" evidence="1">
    <location>
        <begin position="302"/>
        <end position="322"/>
    </location>
</feature>
<comment type="caution">
    <text evidence="2">The sequence shown here is derived from an EMBL/GenBank/DDBJ whole genome shotgun (WGS) entry which is preliminary data.</text>
</comment>
<feature type="transmembrane region" description="Helical" evidence="1">
    <location>
        <begin position="139"/>
        <end position="160"/>
    </location>
</feature>
<evidence type="ECO:0000313" key="3">
    <source>
        <dbReference type="Proteomes" id="UP001209694"/>
    </source>
</evidence>
<organism evidence="2 3">
    <name type="scientific">Leptospira levettii</name>
    <dbReference type="NCBI Taxonomy" id="2023178"/>
    <lineage>
        <taxon>Bacteria</taxon>
        <taxon>Pseudomonadati</taxon>
        <taxon>Spirochaetota</taxon>
        <taxon>Spirochaetia</taxon>
        <taxon>Leptospirales</taxon>
        <taxon>Leptospiraceae</taxon>
        <taxon>Leptospira</taxon>
    </lineage>
</organism>
<dbReference type="RefSeq" id="WP_265356021.1">
    <property type="nucleotide sequence ID" value="NZ_JAMQPS010000002.1"/>
</dbReference>
<keyword evidence="1" id="KW-0472">Membrane</keyword>
<feature type="transmembrane region" description="Helical" evidence="1">
    <location>
        <begin position="444"/>
        <end position="463"/>
    </location>
</feature>